<evidence type="ECO:0000313" key="2">
    <source>
        <dbReference type="EMBL" id="CAF1401127.1"/>
    </source>
</evidence>
<proteinExistence type="predicted"/>
<dbReference type="InterPro" id="IPR028889">
    <property type="entry name" value="USP"/>
</dbReference>
<dbReference type="Gene3D" id="3.90.70.10">
    <property type="entry name" value="Cysteine proteinases"/>
    <property type="match status" value="1"/>
</dbReference>
<comment type="caution">
    <text evidence="2">The sequence shown here is derived from an EMBL/GenBank/DDBJ whole genome shotgun (WGS) entry which is preliminary data.</text>
</comment>
<feature type="domain" description="USP" evidence="1">
    <location>
        <begin position="1"/>
        <end position="66"/>
    </location>
</feature>
<evidence type="ECO:0000313" key="3">
    <source>
        <dbReference type="Proteomes" id="UP000663882"/>
    </source>
</evidence>
<dbReference type="Proteomes" id="UP000663882">
    <property type="component" value="Unassembled WGS sequence"/>
</dbReference>
<dbReference type="InterPro" id="IPR038765">
    <property type="entry name" value="Papain-like_cys_pep_sf"/>
</dbReference>
<sequence>MHSDNVDASEVNSKDENFLDLSIDVEENTSITTCLRVFSNIETLSGESKYYCETCRSKQEATKRLN</sequence>
<name>A0A815KWN6_9BILA</name>
<evidence type="ECO:0000259" key="1">
    <source>
        <dbReference type="PROSITE" id="PS50235"/>
    </source>
</evidence>
<dbReference type="AlphaFoldDB" id="A0A815KWN6"/>
<organism evidence="2 3">
    <name type="scientific">Rotaria sordida</name>
    <dbReference type="NCBI Taxonomy" id="392033"/>
    <lineage>
        <taxon>Eukaryota</taxon>
        <taxon>Metazoa</taxon>
        <taxon>Spiralia</taxon>
        <taxon>Gnathifera</taxon>
        <taxon>Rotifera</taxon>
        <taxon>Eurotatoria</taxon>
        <taxon>Bdelloidea</taxon>
        <taxon>Philodinida</taxon>
        <taxon>Philodinidae</taxon>
        <taxon>Rotaria</taxon>
    </lineage>
</organism>
<dbReference type="SUPFAM" id="SSF54001">
    <property type="entry name" value="Cysteine proteinases"/>
    <property type="match status" value="1"/>
</dbReference>
<dbReference type="OrthoDB" id="27652at2759"/>
<accession>A0A815KWN6</accession>
<reference evidence="2" key="1">
    <citation type="submission" date="2021-02" db="EMBL/GenBank/DDBJ databases">
        <authorList>
            <person name="Nowell W R."/>
        </authorList>
    </citation>
    <scope>NUCLEOTIDE SEQUENCE</scope>
</reference>
<dbReference type="EMBL" id="CAJNOO010005024">
    <property type="protein sequence ID" value="CAF1401127.1"/>
    <property type="molecule type" value="Genomic_DNA"/>
</dbReference>
<dbReference type="PROSITE" id="PS50235">
    <property type="entry name" value="USP_3"/>
    <property type="match status" value="1"/>
</dbReference>
<gene>
    <name evidence="2" type="ORF">RFH988_LOCUS34853</name>
</gene>
<protein>
    <recommendedName>
        <fullName evidence="1">USP domain-containing protein</fullName>
    </recommendedName>
</protein>